<dbReference type="AlphaFoldDB" id="A0A9D1D6F3"/>
<dbReference type="Gene3D" id="3.40.50.450">
    <property type="match status" value="1"/>
</dbReference>
<evidence type="ECO:0000259" key="2">
    <source>
        <dbReference type="Pfam" id="PF02481"/>
    </source>
</evidence>
<proteinExistence type="inferred from homology"/>
<protein>
    <submittedName>
        <fullName evidence="3">DNA-processing protein DprA</fullName>
    </submittedName>
</protein>
<dbReference type="PANTHER" id="PTHR43022">
    <property type="entry name" value="PROTEIN SMF"/>
    <property type="match status" value="1"/>
</dbReference>
<comment type="caution">
    <text evidence="3">The sequence shown here is derived from an EMBL/GenBank/DDBJ whole genome shotgun (WGS) entry which is preliminary data.</text>
</comment>
<evidence type="ECO:0000313" key="4">
    <source>
        <dbReference type="Proteomes" id="UP000824258"/>
    </source>
</evidence>
<feature type="domain" description="Smf/DprA SLOG" evidence="2">
    <location>
        <begin position="85"/>
        <end position="183"/>
    </location>
</feature>
<dbReference type="Pfam" id="PF02481">
    <property type="entry name" value="DNA_processg_A"/>
    <property type="match status" value="1"/>
</dbReference>
<dbReference type="SUPFAM" id="SSF102405">
    <property type="entry name" value="MCP/YpsA-like"/>
    <property type="match status" value="1"/>
</dbReference>
<dbReference type="InterPro" id="IPR057666">
    <property type="entry name" value="DrpA_SLOG"/>
</dbReference>
<dbReference type="InterPro" id="IPR003488">
    <property type="entry name" value="DprA"/>
</dbReference>
<reference evidence="3" key="1">
    <citation type="submission" date="2020-10" db="EMBL/GenBank/DDBJ databases">
        <authorList>
            <person name="Gilroy R."/>
        </authorList>
    </citation>
    <scope>NUCLEOTIDE SEQUENCE</scope>
    <source>
        <strain evidence="3">ChiHjej9B8-7071</strain>
    </source>
</reference>
<organism evidence="3 4">
    <name type="scientific">Candidatus Avoscillospira stercoripullorum</name>
    <dbReference type="NCBI Taxonomy" id="2840709"/>
    <lineage>
        <taxon>Bacteria</taxon>
        <taxon>Bacillati</taxon>
        <taxon>Bacillota</taxon>
        <taxon>Clostridia</taxon>
        <taxon>Eubacteriales</taxon>
        <taxon>Oscillospiraceae</taxon>
        <taxon>Oscillospiraceae incertae sedis</taxon>
        <taxon>Candidatus Avoscillospira</taxon>
    </lineage>
</organism>
<name>A0A9D1D6F3_9FIRM</name>
<dbReference type="Proteomes" id="UP000824258">
    <property type="component" value="Unassembled WGS sequence"/>
</dbReference>
<dbReference type="PANTHER" id="PTHR43022:SF1">
    <property type="entry name" value="PROTEIN SMF"/>
    <property type="match status" value="1"/>
</dbReference>
<sequence>MLLLCCALGDPHAQPLTAAQFRDLGRLIRSRGLSGDPLSQLTAARLRAFGVAPTLADQILRLLDRQARLSAYLRTAADRGIYPLTRLNAAYPARLRAKAGFLSPPVLFCRGDSALFAKPSIAVVGSRRLRPENAAFARQAGTLAAQEGFTLVSGGAVGADQEAQSACLAHGGNAVIFPADALSSHPALEHVLYCSAGGYEYGFSTRRALARNGFIHMQGDRTLVAQCTPEMGGSWAGSVENLRHGYSELFVFDDGSPGARALMARGATGVSRLESINALSPGQLRLL</sequence>
<evidence type="ECO:0000313" key="3">
    <source>
        <dbReference type="EMBL" id="HIR09356.1"/>
    </source>
</evidence>
<reference evidence="3" key="2">
    <citation type="journal article" date="2021" name="PeerJ">
        <title>Extensive microbial diversity within the chicken gut microbiome revealed by metagenomics and culture.</title>
        <authorList>
            <person name="Gilroy R."/>
            <person name="Ravi A."/>
            <person name="Getino M."/>
            <person name="Pursley I."/>
            <person name="Horton D.L."/>
            <person name="Alikhan N.F."/>
            <person name="Baker D."/>
            <person name="Gharbi K."/>
            <person name="Hall N."/>
            <person name="Watson M."/>
            <person name="Adriaenssens E.M."/>
            <person name="Foster-Nyarko E."/>
            <person name="Jarju S."/>
            <person name="Secka A."/>
            <person name="Antonio M."/>
            <person name="Oren A."/>
            <person name="Chaudhuri R.R."/>
            <person name="La Ragione R."/>
            <person name="Hildebrand F."/>
            <person name="Pallen M.J."/>
        </authorList>
    </citation>
    <scope>NUCLEOTIDE SEQUENCE</scope>
    <source>
        <strain evidence="3">ChiHjej9B8-7071</strain>
    </source>
</reference>
<dbReference type="GO" id="GO:0009294">
    <property type="term" value="P:DNA-mediated transformation"/>
    <property type="evidence" value="ECO:0007669"/>
    <property type="project" value="InterPro"/>
</dbReference>
<dbReference type="EMBL" id="DVGD01000084">
    <property type="protein sequence ID" value="HIR09356.1"/>
    <property type="molecule type" value="Genomic_DNA"/>
</dbReference>
<gene>
    <name evidence="3" type="ORF">IAA70_03010</name>
</gene>
<evidence type="ECO:0000256" key="1">
    <source>
        <dbReference type="ARBA" id="ARBA00006525"/>
    </source>
</evidence>
<comment type="similarity">
    <text evidence="1">Belongs to the DprA/Smf family.</text>
</comment>
<accession>A0A9D1D6F3</accession>